<keyword evidence="3 7" id="KW-0378">Hydrolase</keyword>
<dbReference type="GO" id="GO:0016787">
    <property type="term" value="F:hydrolase activity"/>
    <property type="evidence" value="ECO:0007669"/>
    <property type="project" value="UniProtKB-KW"/>
</dbReference>
<evidence type="ECO:0000313" key="8">
    <source>
        <dbReference type="Proteomes" id="UP000221369"/>
    </source>
</evidence>
<evidence type="ECO:0000256" key="4">
    <source>
        <dbReference type="SAM" id="SignalP"/>
    </source>
</evidence>
<dbReference type="RefSeq" id="WP_098407167.1">
    <property type="nucleotide sequence ID" value="NZ_PDJE01000001.1"/>
</dbReference>
<dbReference type="Pfam" id="PF08386">
    <property type="entry name" value="Abhydrolase_4"/>
    <property type="match status" value="1"/>
</dbReference>
<dbReference type="Pfam" id="PF00561">
    <property type="entry name" value="Abhydrolase_1"/>
    <property type="match status" value="1"/>
</dbReference>
<gene>
    <name evidence="7" type="ORF">ATJ78_1682</name>
</gene>
<sequence>MRKNRARRLAVVAFAAALVVPLSGCFTAFIPPNDGSSSSPTSKPQPTTTGTTADEFYAQDIEWSTDACPSNFECATVRAPMNWDEPEAGEIELALIRSKAQGDAIGSLLLNPGGPGGSGFDFVKDSLDYAVDADLRENFDIVGFDPRGVGRSTAVKCYEPEQMDEYLYGIPENTDTGSEAWIDEMTESATDFGQACLDNTGPMLEFITTVQAAKDLDLLRAVLGDDELYYLGYSYGTFLGATYAELFPDNVGRLVLDGAIDPSTSNFEVSKAQAKGFEGALSAFLEDCIDNNSDCAFSGSVDTARDTIVDLIDSVGESPLKGPDGRMLGSSTLITAIILPLYSPGNWEYLNLMLSDVMKGDAANAFFFADQYNGRKDDGTYADNSTEAFMAYNCRDYTYNADPEKMRDEAEEIESVAPVFGPYMGYGDIGCANWPFTDGAERTEIHASGADPILVVGTTGDPATPYEWAENLAEQLDSGQLVTYEGEGHTAYNKGSQCVNDVVDDYLINGTVPDEDPMCT</sequence>
<dbReference type="InterPro" id="IPR013595">
    <property type="entry name" value="Pept_S33_TAP-like_C"/>
</dbReference>
<evidence type="ECO:0000256" key="3">
    <source>
        <dbReference type="ARBA" id="ARBA00022801"/>
    </source>
</evidence>
<keyword evidence="8" id="KW-1185">Reference proteome</keyword>
<dbReference type="AlphaFoldDB" id="A0A2A9DWK0"/>
<dbReference type="InterPro" id="IPR051601">
    <property type="entry name" value="Serine_prot/Carboxylest_S33"/>
</dbReference>
<dbReference type="PANTHER" id="PTHR43248:SF29">
    <property type="entry name" value="TRIPEPTIDYL AMINOPEPTIDASE"/>
    <property type="match status" value="1"/>
</dbReference>
<proteinExistence type="inferred from homology"/>
<dbReference type="Proteomes" id="UP000221369">
    <property type="component" value="Unassembled WGS sequence"/>
</dbReference>
<keyword evidence="2 4" id="KW-0732">Signal</keyword>
<comment type="similarity">
    <text evidence="1">Belongs to the peptidase S33 family.</text>
</comment>
<evidence type="ECO:0000313" key="7">
    <source>
        <dbReference type="EMBL" id="PFG30746.1"/>
    </source>
</evidence>
<comment type="caution">
    <text evidence="7">The sequence shown here is derived from an EMBL/GenBank/DDBJ whole genome shotgun (WGS) entry which is preliminary data.</text>
</comment>
<feature type="chain" id="PRO_5039397277" evidence="4">
    <location>
        <begin position="29"/>
        <end position="520"/>
    </location>
</feature>
<organism evidence="7 8">
    <name type="scientific">Paramicrobacterium agarici</name>
    <dbReference type="NCBI Taxonomy" id="630514"/>
    <lineage>
        <taxon>Bacteria</taxon>
        <taxon>Bacillati</taxon>
        <taxon>Actinomycetota</taxon>
        <taxon>Actinomycetes</taxon>
        <taxon>Micrococcales</taxon>
        <taxon>Microbacteriaceae</taxon>
        <taxon>Paramicrobacterium</taxon>
    </lineage>
</organism>
<protein>
    <submittedName>
        <fullName evidence="7">Alpha/beta hydrolase family protein</fullName>
    </submittedName>
</protein>
<dbReference type="PANTHER" id="PTHR43248">
    <property type="entry name" value="2-SUCCINYL-6-HYDROXY-2,4-CYCLOHEXADIENE-1-CARBOXYLATE SYNTHASE"/>
    <property type="match status" value="1"/>
</dbReference>
<dbReference type="InterPro" id="IPR000073">
    <property type="entry name" value="AB_hydrolase_1"/>
</dbReference>
<evidence type="ECO:0000259" key="6">
    <source>
        <dbReference type="Pfam" id="PF08386"/>
    </source>
</evidence>
<evidence type="ECO:0000259" key="5">
    <source>
        <dbReference type="Pfam" id="PF00561"/>
    </source>
</evidence>
<dbReference type="EMBL" id="PDJE01000001">
    <property type="protein sequence ID" value="PFG30746.1"/>
    <property type="molecule type" value="Genomic_DNA"/>
</dbReference>
<accession>A0A2A9DWK0</accession>
<dbReference type="SUPFAM" id="SSF53474">
    <property type="entry name" value="alpha/beta-Hydrolases"/>
    <property type="match status" value="1"/>
</dbReference>
<feature type="signal peptide" evidence="4">
    <location>
        <begin position="1"/>
        <end position="28"/>
    </location>
</feature>
<evidence type="ECO:0000256" key="2">
    <source>
        <dbReference type="ARBA" id="ARBA00022729"/>
    </source>
</evidence>
<dbReference type="Gene3D" id="3.40.50.1820">
    <property type="entry name" value="alpha/beta hydrolase"/>
    <property type="match status" value="1"/>
</dbReference>
<evidence type="ECO:0000256" key="1">
    <source>
        <dbReference type="ARBA" id="ARBA00010088"/>
    </source>
</evidence>
<reference evidence="7 8" key="1">
    <citation type="submission" date="2017-10" db="EMBL/GenBank/DDBJ databases">
        <title>Sequencing the genomes of 1000 actinobacteria strains.</title>
        <authorList>
            <person name="Klenk H.-P."/>
        </authorList>
    </citation>
    <scope>NUCLEOTIDE SEQUENCE [LARGE SCALE GENOMIC DNA]</scope>
    <source>
        <strain evidence="7 8">DSM 21798</strain>
    </source>
</reference>
<name>A0A2A9DWK0_9MICO</name>
<dbReference type="InterPro" id="IPR029058">
    <property type="entry name" value="AB_hydrolase_fold"/>
</dbReference>
<feature type="domain" description="Peptidase S33 tripeptidyl aminopeptidase-like C-terminal" evidence="6">
    <location>
        <begin position="417"/>
        <end position="519"/>
    </location>
</feature>
<feature type="domain" description="AB hydrolase-1" evidence="5">
    <location>
        <begin position="108"/>
        <end position="291"/>
    </location>
</feature>